<keyword evidence="4" id="KW-0808">Transferase</keyword>
<feature type="transmembrane region" description="Helical" evidence="2">
    <location>
        <begin position="698"/>
        <end position="718"/>
    </location>
</feature>
<proteinExistence type="predicted"/>
<feature type="region of interest" description="Disordered" evidence="1">
    <location>
        <begin position="431"/>
        <end position="467"/>
    </location>
</feature>
<dbReference type="Proteomes" id="UP001151760">
    <property type="component" value="Unassembled WGS sequence"/>
</dbReference>
<evidence type="ECO:0000256" key="1">
    <source>
        <dbReference type="SAM" id="MobiDB-lite"/>
    </source>
</evidence>
<keyword evidence="4" id="KW-0695">RNA-directed DNA polymerase</keyword>
<keyword evidence="2" id="KW-0472">Membrane</keyword>
<dbReference type="Pfam" id="PF02992">
    <property type="entry name" value="Transposase_21"/>
    <property type="match status" value="2"/>
</dbReference>
<evidence type="ECO:0000313" key="4">
    <source>
        <dbReference type="EMBL" id="GJT07094.1"/>
    </source>
</evidence>
<keyword evidence="2" id="KW-1133">Transmembrane helix</keyword>
<reference evidence="4" key="1">
    <citation type="journal article" date="2022" name="Int. J. Mol. Sci.">
        <title>Draft Genome of Tanacetum Coccineum: Genomic Comparison of Closely Related Tanacetum-Family Plants.</title>
        <authorList>
            <person name="Yamashiro T."/>
            <person name="Shiraishi A."/>
            <person name="Nakayama K."/>
            <person name="Satake H."/>
        </authorList>
    </citation>
    <scope>NUCLEOTIDE SEQUENCE</scope>
</reference>
<evidence type="ECO:0000259" key="3">
    <source>
        <dbReference type="Pfam" id="PF13963"/>
    </source>
</evidence>
<feature type="transmembrane region" description="Helical" evidence="2">
    <location>
        <begin position="815"/>
        <end position="841"/>
    </location>
</feature>
<keyword evidence="4" id="KW-0548">Nucleotidyltransferase</keyword>
<comment type="caution">
    <text evidence="4">The sequence shown here is derived from an EMBL/GenBank/DDBJ whole genome shotgun (WGS) entry which is preliminary data.</text>
</comment>
<reference evidence="4" key="2">
    <citation type="submission" date="2022-01" db="EMBL/GenBank/DDBJ databases">
        <authorList>
            <person name="Yamashiro T."/>
            <person name="Shiraishi A."/>
            <person name="Satake H."/>
            <person name="Nakayama K."/>
        </authorList>
    </citation>
    <scope>NUCLEOTIDE SEQUENCE</scope>
</reference>
<evidence type="ECO:0000313" key="5">
    <source>
        <dbReference type="Proteomes" id="UP001151760"/>
    </source>
</evidence>
<dbReference type="PANTHER" id="PTHR10775">
    <property type="entry name" value="OS08G0208400 PROTEIN"/>
    <property type="match status" value="1"/>
</dbReference>
<dbReference type="EMBL" id="BQNB010012723">
    <property type="protein sequence ID" value="GJT07094.1"/>
    <property type="molecule type" value="Genomic_DNA"/>
</dbReference>
<dbReference type="InterPro" id="IPR029480">
    <property type="entry name" value="Transpos_assoc"/>
</dbReference>
<name>A0ABQ5B150_9ASTR</name>
<gene>
    <name evidence="4" type="ORF">Tco_0841556</name>
</gene>
<dbReference type="GO" id="GO:0003964">
    <property type="term" value="F:RNA-directed DNA polymerase activity"/>
    <property type="evidence" value="ECO:0007669"/>
    <property type="project" value="UniProtKB-KW"/>
</dbReference>
<feature type="compositionally biased region" description="Basic residues" evidence="1">
    <location>
        <begin position="447"/>
        <end position="456"/>
    </location>
</feature>
<dbReference type="Pfam" id="PF13963">
    <property type="entry name" value="Transpos_assoc"/>
    <property type="match status" value="1"/>
</dbReference>
<protein>
    <submittedName>
        <fullName evidence="4">Reverse transcriptase domain-containing protein</fullName>
    </submittedName>
</protein>
<dbReference type="PANTHER" id="PTHR10775:SF179">
    <property type="entry name" value="TRANSPOSON, EN_SPM-LIKE, TRANSPOSASE-ASSOCIATED DOMAIN PROTEIN"/>
    <property type="match status" value="1"/>
</dbReference>
<feature type="domain" description="Transposase-associated" evidence="3">
    <location>
        <begin position="3"/>
        <end position="86"/>
    </location>
</feature>
<evidence type="ECO:0000256" key="2">
    <source>
        <dbReference type="SAM" id="Phobius"/>
    </source>
</evidence>
<feature type="transmembrane region" description="Helical" evidence="2">
    <location>
        <begin position="784"/>
        <end position="809"/>
    </location>
</feature>
<organism evidence="4 5">
    <name type="scientific">Tanacetum coccineum</name>
    <dbReference type="NCBI Taxonomy" id="301880"/>
    <lineage>
        <taxon>Eukaryota</taxon>
        <taxon>Viridiplantae</taxon>
        <taxon>Streptophyta</taxon>
        <taxon>Embryophyta</taxon>
        <taxon>Tracheophyta</taxon>
        <taxon>Spermatophyta</taxon>
        <taxon>Magnoliopsida</taxon>
        <taxon>eudicotyledons</taxon>
        <taxon>Gunneridae</taxon>
        <taxon>Pentapetalae</taxon>
        <taxon>asterids</taxon>
        <taxon>campanulids</taxon>
        <taxon>Asterales</taxon>
        <taxon>Asteraceae</taxon>
        <taxon>Asteroideae</taxon>
        <taxon>Anthemideae</taxon>
        <taxon>Anthemidinae</taxon>
        <taxon>Tanacetum</taxon>
    </lineage>
</organism>
<keyword evidence="2" id="KW-0812">Transmembrane</keyword>
<sequence>MDKSWMSTSRTKKQYINGVEAFIKFAVHNLQKMRNIDPRGDKQQLLIPCPCTTCLNHIEHEEEEVQFHLFKYGIDQSYTKWDKHGEKDEQATAAQIPVNATTEFVDDTDLNMEFGSQIPTDGPTTVEMVNATKDGFSAEDLDKFQELLLDAEKPLYKGCPDFTKLSAIVKLLNLKGKYGVCDKFFTELLGLVKKMLPAGNEMVEKTYQAKKIMRMMGSGYKKIHVCSNNCLLYWKDDKDLTARQTCGISKWKVDNKTHKVYENIPAKVMWITDGVLRHPADSQAWRTIDEKFPKIVEDPRNLRLGILADGVDVNIGNRHHSVWLALTVIYNLPPWLWVDTYDASIKDNFNLCAIVLWTINDYPVLGTLCGCPYIKFKGCVTISTIIKTILSEAKEGILLGTTRISPGPNPMTGEQIYNEVQHIENKWGKGKRTNNKALENQEDTRGKGGKVQRQKRNTTEEDGSSSQVNRQNGVYWKKFNIWYRKIRYWRHHSVPHCIDFMHVEKKVAESLVRTLLNVLGKMKDGVNALLDLAELGVKLELFAMQEEDKTTLPLAGHTLTNAEKTSFVKRYTTSGYHKAIVQISLVWRHKQVLKTKNPGKRIAFLENEHNKSFTKWLRKEVERELAISKESVSETIRWISYGPRATVVKYDAYNINGYTFRTKCHDGKVYQNSRVSVEAIDLHISKEVLRTPRITTPVLFLISFASLLFLGTSLGSPLESIEQRIADRSGYRGRNISSQMAYFVASSTLDSAISYVMQGASCTQRKVSMVSFGRISPNRFVSSILLVVVIIVTVVIVVVILVVVVFAIVGVVVVVVIFGVVVVVVDGVSSIFKLSFTIIGFELIH</sequence>
<accession>A0ABQ5B150</accession>
<dbReference type="InterPro" id="IPR004242">
    <property type="entry name" value="Transposase_21"/>
</dbReference>
<keyword evidence="5" id="KW-1185">Reference proteome</keyword>